<organism evidence="1 2">
    <name type="scientific">Phlebia brevispora</name>
    <dbReference type="NCBI Taxonomy" id="194682"/>
    <lineage>
        <taxon>Eukaryota</taxon>
        <taxon>Fungi</taxon>
        <taxon>Dikarya</taxon>
        <taxon>Basidiomycota</taxon>
        <taxon>Agaricomycotina</taxon>
        <taxon>Agaricomycetes</taxon>
        <taxon>Polyporales</taxon>
        <taxon>Meruliaceae</taxon>
        <taxon>Phlebia</taxon>
    </lineage>
</organism>
<evidence type="ECO:0000313" key="2">
    <source>
        <dbReference type="Proteomes" id="UP001148662"/>
    </source>
</evidence>
<sequence length="323" mass="34803">MLQYVPTHTLPGHHGAAITAVSVNTDGTLLASCDTGGGIYIWSLPAGMIVQRIKASSAVLSMKWFPSNSAKMIAGTGDGTLITVELDQHAGQVNTRGIDAHGRKAIETLALRAPKQLVHETSSHLLASAGRDIIRVWAAHEGRGNTARPVMVASVNWMKEVDELLASFIYHGVVCWRWNSATNAYAATWSIYMDLCGPCLPYPCGTRLAVCNIATGFDVYQIPSGLREVALEPMEDVGIVIPIVFAHKHNLLVSGSRVGKIRIWDASTLQHLQTVRIDGSPIVQAVTTHQSFADASMIIIGTSELDGLNTIQIWETKDTGVSN</sequence>
<keyword evidence="2" id="KW-1185">Reference proteome</keyword>
<name>A0ACC1SD31_9APHY</name>
<dbReference type="Proteomes" id="UP001148662">
    <property type="component" value="Unassembled WGS sequence"/>
</dbReference>
<protein>
    <submittedName>
        <fullName evidence="1">Uncharacterized protein</fullName>
    </submittedName>
</protein>
<comment type="caution">
    <text evidence="1">The sequence shown here is derived from an EMBL/GenBank/DDBJ whole genome shotgun (WGS) entry which is preliminary data.</text>
</comment>
<gene>
    <name evidence="1" type="ORF">NM688_g6725</name>
</gene>
<dbReference type="EMBL" id="JANHOG010001430">
    <property type="protein sequence ID" value="KAJ3537189.1"/>
    <property type="molecule type" value="Genomic_DNA"/>
</dbReference>
<evidence type="ECO:0000313" key="1">
    <source>
        <dbReference type="EMBL" id="KAJ3537189.1"/>
    </source>
</evidence>
<reference evidence="1" key="1">
    <citation type="submission" date="2022-07" db="EMBL/GenBank/DDBJ databases">
        <title>Genome Sequence of Phlebia brevispora.</title>
        <authorList>
            <person name="Buettner E."/>
        </authorList>
    </citation>
    <scope>NUCLEOTIDE SEQUENCE</scope>
    <source>
        <strain evidence="1">MPL23</strain>
    </source>
</reference>
<accession>A0ACC1SD31</accession>
<proteinExistence type="predicted"/>